<dbReference type="EnsemblPlants" id="AET6Gv20328000.1">
    <property type="protein sequence ID" value="AET6Gv20328000.1"/>
    <property type="gene ID" value="AET6Gv20328000"/>
</dbReference>
<evidence type="ECO:0008006" key="10">
    <source>
        <dbReference type="Google" id="ProtNLM"/>
    </source>
</evidence>
<evidence type="ECO:0000256" key="2">
    <source>
        <dbReference type="ARBA" id="ARBA00022801"/>
    </source>
</evidence>
<evidence type="ECO:0000256" key="1">
    <source>
        <dbReference type="ARBA" id="ARBA00022741"/>
    </source>
</evidence>
<dbReference type="GO" id="GO:0005694">
    <property type="term" value="C:chromosome"/>
    <property type="evidence" value="ECO:0007669"/>
    <property type="project" value="UniProtKB-ARBA"/>
</dbReference>
<evidence type="ECO:0000256" key="5">
    <source>
        <dbReference type="SAM" id="MobiDB-lite"/>
    </source>
</evidence>
<protein>
    <recommendedName>
        <fullName evidence="10">Helicase ATP-binding domain-containing protein</fullName>
    </recommendedName>
</protein>
<dbReference type="InterPro" id="IPR047187">
    <property type="entry name" value="SF1_C_Upf1"/>
</dbReference>
<proteinExistence type="predicted"/>
<sequence>AQHLPVHLGCSPSSSTRHNPEQRRTTQSPRPVKMGNFLARFSEDETPGTLPKDETPAAGQPPGRQGTILVGQLHVFDGPPPRVNGGWPTLANAGSAAGAAFAPGRITPSGSGSGSAASRFPSSPAFAPGRITSSGSGSGSSSTASHFPSSSAFAPGRITASGSGSASPSTTALTVDEKKMQDVADFWSRMKKSKHKLDSWDLTYLECKIFSWCLEDVLNKDLLKEKVKKIPKTFSSLEHYLDSFADPLVEEVHADFLSSFESYHQAPFLQVTRVQKLDHGEKSSAFFFCFLAARRTSYTPAKDDIVAVSSSRKGKHPSSYVLGSVCKSWEDDEDFPADCYIVRLSTSVPPVEVDARTNRPVAPLFVSSLMNTKTYNRIWTCLQLGKTSGQKRVSDAGLVDAIWRYSASKAVENDSRSKASHRSAAADDLGLDRFRLNESQLNAVEDSVAALGSPSPSLKLIWGPPGTGKTKTISTILWAMLLRGHRTLTCAPTNTAVLEVASRVVQLVREFSNGGSGGCFLSDIVLLGNNEKMKVEASHELSAVFLDCRVERLSQCFSPNGGWGHCLRSLMDFLAEPVSKYQLYTDKITKDREEEEKKRNISSNVLDKKNKNIVARCNKGNGHEKDRCNNEGDAQVFVTLSFKDFVRTTHKELTHNLRHCIETLQNDFPREPTTAPNFWCMSDVVEATRVLGALLDAGAGDRHEAWVSDVGDACSPCSVSNDPPCKECRFRKARSLCLEQLEYLRNNLKLPGYYDKRPIEIYLLQRAKSILCTVSTSFRLYNVLPTDNQKPVGGQGQQQRKEAEIFPPLELLVVDEAAQLKECEAMIPLQLPCIRHAVFIGDERQLPALVKSKISENADFGRSIFERLISLGCRKHLLDTQYRMHPEISRFPVWRFYDGKVGDGVNVVSKSHRRRLLRGNMFGPYSFINVRGGRESSEEHSRSPKNTIEIAVVSLIVERLFRESASSGTRLSVGILSPYNAQVRAFQEKLEKPYGGRDGFSLKIKSVDGFQGGEEDVIIISTVRSNEDGAVGFLRDAKRTNVALTRAKHCLWVIGNATTLSKNRSVWQDIVYDSQRRRCFFHASSDKGLLDAIQAATVELDAADNLRKMGSLQCAA</sequence>
<dbReference type="GO" id="GO:0004386">
    <property type="term" value="F:helicase activity"/>
    <property type="evidence" value="ECO:0007669"/>
    <property type="project" value="UniProtKB-KW"/>
</dbReference>
<dbReference type="Proteomes" id="UP000015105">
    <property type="component" value="Chromosome 6D"/>
</dbReference>
<dbReference type="Pfam" id="PF13087">
    <property type="entry name" value="AAA_12"/>
    <property type="match status" value="1"/>
</dbReference>
<feature type="region of interest" description="Disordered" evidence="5">
    <location>
        <begin position="104"/>
        <end position="150"/>
    </location>
</feature>
<dbReference type="AlphaFoldDB" id="A0A453NCK8"/>
<organism evidence="8 9">
    <name type="scientific">Aegilops tauschii subsp. strangulata</name>
    <name type="common">Goatgrass</name>
    <dbReference type="NCBI Taxonomy" id="200361"/>
    <lineage>
        <taxon>Eukaryota</taxon>
        <taxon>Viridiplantae</taxon>
        <taxon>Streptophyta</taxon>
        <taxon>Embryophyta</taxon>
        <taxon>Tracheophyta</taxon>
        <taxon>Spermatophyta</taxon>
        <taxon>Magnoliopsida</taxon>
        <taxon>Liliopsida</taxon>
        <taxon>Poales</taxon>
        <taxon>Poaceae</taxon>
        <taxon>BOP clade</taxon>
        <taxon>Pooideae</taxon>
        <taxon>Triticodae</taxon>
        <taxon>Triticeae</taxon>
        <taxon>Triticinae</taxon>
        <taxon>Aegilops</taxon>
    </lineage>
</organism>
<keyword evidence="9" id="KW-1185">Reference proteome</keyword>
<evidence type="ECO:0000313" key="9">
    <source>
        <dbReference type="Proteomes" id="UP000015105"/>
    </source>
</evidence>
<feature type="region of interest" description="Disordered" evidence="5">
    <location>
        <begin position="1"/>
        <end position="66"/>
    </location>
</feature>
<keyword evidence="2" id="KW-0378">Hydrolase</keyword>
<dbReference type="CDD" id="cd18808">
    <property type="entry name" value="SF1_C_Upf1"/>
    <property type="match status" value="1"/>
</dbReference>
<dbReference type="InterPro" id="IPR045055">
    <property type="entry name" value="DNA2/NAM7-like"/>
</dbReference>
<evidence type="ECO:0000259" key="6">
    <source>
        <dbReference type="Pfam" id="PF13086"/>
    </source>
</evidence>
<reference evidence="9" key="2">
    <citation type="journal article" date="2017" name="Nat. Plants">
        <title>The Aegilops tauschii genome reveals multiple impacts of transposons.</title>
        <authorList>
            <person name="Zhao G."/>
            <person name="Zou C."/>
            <person name="Li K."/>
            <person name="Wang K."/>
            <person name="Li T."/>
            <person name="Gao L."/>
            <person name="Zhang X."/>
            <person name="Wang H."/>
            <person name="Yang Z."/>
            <person name="Liu X."/>
            <person name="Jiang W."/>
            <person name="Mao L."/>
            <person name="Kong X."/>
            <person name="Jiao Y."/>
            <person name="Jia J."/>
        </authorList>
    </citation>
    <scope>NUCLEOTIDE SEQUENCE [LARGE SCALE GENOMIC DNA]</scope>
    <source>
        <strain evidence="9">cv. AL8/78</strain>
    </source>
</reference>
<feature type="domain" description="DNA2/NAM7 helicase helicase" evidence="6">
    <location>
        <begin position="804"/>
        <end position="853"/>
    </location>
</feature>
<feature type="domain" description="DNA2/NAM7 helicase-like C-terminal" evidence="7">
    <location>
        <begin position="861"/>
        <end position="1057"/>
    </location>
</feature>
<reference evidence="9" key="1">
    <citation type="journal article" date="2014" name="Science">
        <title>Ancient hybridizations among the ancestral genomes of bread wheat.</title>
        <authorList>
            <consortium name="International Wheat Genome Sequencing Consortium,"/>
            <person name="Marcussen T."/>
            <person name="Sandve S.R."/>
            <person name="Heier L."/>
            <person name="Spannagl M."/>
            <person name="Pfeifer M."/>
            <person name="Jakobsen K.S."/>
            <person name="Wulff B.B."/>
            <person name="Steuernagel B."/>
            <person name="Mayer K.F."/>
            <person name="Olsen O.A."/>
        </authorList>
    </citation>
    <scope>NUCLEOTIDE SEQUENCE [LARGE SCALE GENOMIC DNA]</scope>
    <source>
        <strain evidence="9">cv. AL8/78</strain>
    </source>
</reference>
<evidence type="ECO:0000313" key="8">
    <source>
        <dbReference type="EnsemblPlants" id="AET6Gv20328000.1"/>
    </source>
</evidence>
<reference evidence="8" key="4">
    <citation type="submission" date="2019-03" db="UniProtKB">
        <authorList>
            <consortium name="EnsemblPlants"/>
        </authorList>
    </citation>
    <scope>IDENTIFICATION</scope>
</reference>
<keyword evidence="4" id="KW-0067">ATP-binding</keyword>
<name>A0A453NCK8_AEGTS</name>
<dbReference type="STRING" id="200361.A0A453NCK8"/>
<evidence type="ECO:0000256" key="3">
    <source>
        <dbReference type="ARBA" id="ARBA00022806"/>
    </source>
</evidence>
<dbReference type="InterPro" id="IPR041679">
    <property type="entry name" value="DNA2/NAM7-like_C"/>
</dbReference>
<dbReference type="InterPro" id="IPR041677">
    <property type="entry name" value="DNA2/NAM7_AAA_11"/>
</dbReference>
<dbReference type="PANTHER" id="PTHR10887">
    <property type="entry name" value="DNA2/NAM7 HELICASE FAMILY"/>
    <property type="match status" value="1"/>
</dbReference>
<dbReference type="GO" id="GO:0005524">
    <property type="term" value="F:ATP binding"/>
    <property type="evidence" value="ECO:0007669"/>
    <property type="project" value="UniProtKB-KW"/>
</dbReference>
<dbReference type="Pfam" id="PF13086">
    <property type="entry name" value="AAA_11"/>
    <property type="match status" value="2"/>
</dbReference>
<keyword evidence="1" id="KW-0547">Nucleotide-binding</keyword>
<evidence type="ECO:0000259" key="7">
    <source>
        <dbReference type="Pfam" id="PF13087"/>
    </source>
</evidence>
<dbReference type="SUPFAM" id="SSF52540">
    <property type="entry name" value="P-loop containing nucleoside triphosphate hydrolases"/>
    <property type="match status" value="1"/>
</dbReference>
<evidence type="ECO:0000256" key="4">
    <source>
        <dbReference type="ARBA" id="ARBA00022840"/>
    </source>
</evidence>
<dbReference type="InterPro" id="IPR027417">
    <property type="entry name" value="P-loop_NTPase"/>
</dbReference>
<dbReference type="Gene3D" id="3.40.50.300">
    <property type="entry name" value="P-loop containing nucleotide triphosphate hydrolases"/>
    <property type="match status" value="2"/>
</dbReference>
<dbReference type="PANTHER" id="PTHR10887:SF449">
    <property type="entry name" value="UVRD-LIKE HELICASE ATP-BINDING DOMAIN-CONTAINING PROTEIN"/>
    <property type="match status" value="1"/>
</dbReference>
<reference evidence="8" key="3">
    <citation type="journal article" date="2017" name="Nature">
        <title>Genome sequence of the progenitor of the wheat D genome Aegilops tauschii.</title>
        <authorList>
            <person name="Luo M.C."/>
            <person name="Gu Y.Q."/>
            <person name="Puiu D."/>
            <person name="Wang H."/>
            <person name="Twardziok S.O."/>
            <person name="Deal K.R."/>
            <person name="Huo N."/>
            <person name="Zhu T."/>
            <person name="Wang L."/>
            <person name="Wang Y."/>
            <person name="McGuire P.E."/>
            <person name="Liu S."/>
            <person name="Long H."/>
            <person name="Ramasamy R.K."/>
            <person name="Rodriguez J.C."/>
            <person name="Van S.L."/>
            <person name="Yuan L."/>
            <person name="Wang Z."/>
            <person name="Xia Z."/>
            <person name="Xiao L."/>
            <person name="Anderson O.D."/>
            <person name="Ouyang S."/>
            <person name="Liang Y."/>
            <person name="Zimin A.V."/>
            <person name="Pertea G."/>
            <person name="Qi P."/>
            <person name="Bennetzen J.L."/>
            <person name="Dai X."/>
            <person name="Dawson M.W."/>
            <person name="Muller H.G."/>
            <person name="Kugler K."/>
            <person name="Rivarola-Duarte L."/>
            <person name="Spannagl M."/>
            <person name="Mayer K.F.X."/>
            <person name="Lu F.H."/>
            <person name="Bevan M.W."/>
            <person name="Leroy P."/>
            <person name="Li P."/>
            <person name="You F.M."/>
            <person name="Sun Q."/>
            <person name="Liu Z."/>
            <person name="Lyons E."/>
            <person name="Wicker T."/>
            <person name="Salzberg S.L."/>
            <person name="Devos K.M."/>
            <person name="Dvorak J."/>
        </authorList>
    </citation>
    <scope>NUCLEOTIDE SEQUENCE [LARGE SCALE GENOMIC DNA]</scope>
    <source>
        <strain evidence="8">cv. AL8/78</strain>
    </source>
</reference>
<dbReference type="GO" id="GO:0016787">
    <property type="term" value="F:hydrolase activity"/>
    <property type="evidence" value="ECO:0007669"/>
    <property type="project" value="UniProtKB-KW"/>
</dbReference>
<feature type="domain" description="DNA2/NAM7 helicase helicase" evidence="6">
    <location>
        <begin position="436"/>
        <end position="625"/>
    </location>
</feature>
<keyword evidence="3" id="KW-0347">Helicase</keyword>
<reference evidence="8" key="5">
    <citation type="journal article" date="2021" name="G3 (Bethesda)">
        <title>Aegilops tauschii genome assembly Aet v5.0 features greater sequence contiguity and improved annotation.</title>
        <authorList>
            <person name="Wang L."/>
            <person name="Zhu T."/>
            <person name="Rodriguez J.C."/>
            <person name="Deal K.R."/>
            <person name="Dubcovsky J."/>
            <person name="McGuire P.E."/>
            <person name="Lux T."/>
            <person name="Spannagl M."/>
            <person name="Mayer K.F.X."/>
            <person name="Baldrich P."/>
            <person name="Meyers B.C."/>
            <person name="Huo N."/>
            <person name="Gu Y.Q."/>
            <person name="Zhou H."/>
            <person name="Devos K.M."/>
            <person name="Bennetzen J.L."/>
            <person name="Unver T."/>
            <person name="Budak H."/>
            <person name="Gulick P.J."/>
            <person name="Galiba G."/>
            <person name="Kalapos B."/>
            <person name="Nelson D.R."/>
            <person name="Li P."/>
            <person name="You F.M."/>
            <person name="Luo M.C."/>
            <person name="Dvorak J."/>
        </authorList>
    </citation>
    <scope>NUCLEOTIDE SEQUENCE [LARGE SCALE GENOMIC DNA]</scope>
    <source>
        <strain evidence="8">cv. AL8/78</strain>
    </source>
</reference>
<accession>A0A453NCK8</accession>
<dbReference type="Gramene" id="AET6Gv20328000.1">
    <property type="protein sequence ID" value="AET6Gv20328000.1"/>
    <property type="gene ID" value="AET6Gv20328000"/>
</dbReference>
<dbReference type="FunFam" id="3.40.50.300:FF:000326">
    <property type="entry name" value="P-loop containing nucleoside triphosphate hydrolase"/>
    <property type="match status" value="1"/>
</dbReference>